<dbReference type="InterPro" id="IPR039515">
    <property type="entry name" value="NOT4_mRING-HC-C4C4"/>
</dbReference>
<evidence type="ECO:0000256" key="8">
    <source>
        <dbReference type="ARBA" id="ARBA00022553"/>
    </source>
</evidence>
<dbReference type="GO" id="GO:0061630">
    <property type="term" value="F:ubiquitin protein ligase activity"/>
    <property type="evidence" value="ECO:0007669"/>
    <property type="project" value="UniProtKB-EC"/>
</dbReference>
<evidence type="ECO:0000256" key="18">
    <source>
        <dbReference type="ARBA" id="ARBA00057081"/>
    </source>
</evidence>
<dbReference type="PROSITE" id="PS50103">
    <property type="entry name" value="ZF_C3H1"/>
    <property type="match status" value="1"/>
</dbReference>
<evidence type="ECO:0000256" key="12">
    <source>
        <dbReference type="ARBA" id="ARBA00022786"/>
    </source>
</evidence>
<dbReference type="FunFam" id="3.30.40.10:FF:000006">
    <property type="entry name" value="CCR4-NOT transcription complex subunit 4"/>
    <property type="match status" value="1"/>
</dbReference>
<evidence type="ECO:0000256" key="11">
    <source>
        <dbReference type="ARBA" id="ARBA00022771"/>
    </source>
</evidence>
<comment type="subunit">
    <text evidence="19">Interacts with CNOT1 via its C-terminus but does not stably associate with the CCR4-NOT complex. Interacts (via RING domain) with UBE2D2. Interacts with ABCE1, PINK1 and PELO.</text>
</comment>
<keyword evidence="7" id="KW-0963">Cytoplasm</keyword>
<keyword evidence="10 26" id="KW-0479">Metal-binding</keyword>
<evidence type="ECO:0000256" key="27">
    <source>
        <dbReference type="SAM" id="Coils"/>
    </source>
</evidence>
<evidence type="ECO:0000256" key="17">
    <source>
        <dbReference type="ARBA" id="ARBA00023242"/>
    </source>
</evidence>
<feature type="domain" description="RING-type" evidence="29">
    <location>
        <begin position="14"/>
        <end position="57"/>
    </location>
</feature>
<dbReference type="InterPro" id="IPR001841">
    <property type="entry name" value="Znf_RING"/>
</dbReference>
<dbReference type="InterPro" id="IPR000571">
    <property type="entry name" value="Znf_CCCH"/>
</dbReference>
<evidence type="ECO:0000256" key="16">
    <source>
        <dbReference type="ARBA" id="ARBA00023054"/>
    </source>
</evidence>
<evidence type="ECO:0000256" key="1">
    <source>
        <dbReference type="ARBA" id="ARBA00000900"/>
    </source>
</evidence>
<comment type="subcellular location">
    <subcellularLocation>
        <location evidence="3">Cytoplasm</location>
    </subcellularLocation>
    <subcellularLocation>
        <location evidence="2">Nucleus</location>
    </subcellularLocation>
</comment>
<keyword evidence="11 26" id="KW-0863">Zinc-finger</keyword>
<dbReference type="PROSITE" id="PS50102">
    <property type="entry name" value="RRM"/>
    <property type="match status" value="1"/>
</dbReference>
<evidence type="ECO:0000256" key="3">
    <source>
        <dbReference type="ARBA" id="ARBA00004496"/>
    </source>
</evidence>
<name>A0A673IYK0_9TELE</name>
<evidence type="ECO:0000256" key="9">
    <source>
        <dbReference type="ARBA" id="ARBA00022679"/>
    </source>
</evidence>
<evidence type="ECO:0000256" key="19">
    <source>
        <dbReference type="ARBA" id="ARBA00062432"/>
    </source>
</evidence>
<evidence type="ECO:0000256" key="26">
    <source>
        <dbReference type="PROSITE-ProRule" id="PRU00723"/>
    </source>
</evidence>
<keyword evidence="15 25" id="KW-0694">RNA-binding</keyword>
<dbReference type="Gene3D" id="3.30.40.10">
    <property type="entry name" value="Zinc/RING finger domain, C3HC4 (zinc finger)"/>
    <property type="match status" value="1"/>
</dbReference>
<dbReference type="FunFam" id="3.30.70.330:FF:000044">
    <property type="entry name" value="Putative ccr4-not transcription complex subunit 4"/>
    <property type="match status" value="1"/>
</dbReference>
<evidence type="ECO:0000256" key="22">
    <source>
        <dbReference type="ARBA" id="ARBA00077837"/>
    </source>
</evidence>
<feature type="region of interest" description="Disordered" evidence="28">
    <location>
        <begin position="255"/>
        <end position="378"/>
    </location>
</feature>
<evidence type="ECO:0000259" key="30">
    <source>
        <dbReference type="PROSITE" id="PS50102"/>
    </source>
</evidence>
<dbReference type="InterPro" id="IPR013083">
    <property type="entry name" value="Znf_RING/FYVE/PHD"/>
</dbReference>
<dbReference type="PROSITE" id="PS50089">
    <property type="entry name" value="ZF_RING_2"/>
    <property type="match status" value="1"/>
</dbReference>
<dbReference type="EC" id="2.3.2.27" evidence="5"/>
<protein>
    <recommendedName>
        <fullName evidence="20">CCR4-NOT transcription complex subunit 4</fullName>
        <ecNumber evidence="5">2.3.2.27</ecNumber>
    </recommendedName>
    <alternativeName>
        <fullName evidence="23">CCR4-associated factor 4</fullName>
    </alternativeName>
    <alternativeName>
        <fullName evidence="24">E3 ubiquitin-protein ligase CNOT4</fullName>
    </alternativeName>
    <alternativeName>
        <fullName evidence="21">Potential transcriptional repressor NOT4Hp</fullName>
    </alternativeName>
    <alternativeName>
        <fullName evidence="22">RING-type E3 ubiquitin transferase CNOT4</fullName>
    </alternativeName>
</protein>
<evidence type="ECO:0000256" key="2">
    <source>
        <dbReference type="ARBA" id="ARBA00004123"/>
    </source>
</evidence>
<evidence type="ECO:0000256" key="6">
    <source>
        <dbReference type="ARBA" id="ARBA00022481"/>
    </source>
</evidence>
<feature type="compositionally biased region" description="Low complexity" evidence="28">
    <location>
        <begin position="358"/>
        <end position="367"/>
    </location>
</feature>
<dbReference type="GO" id="GO:0005829">
    <property type="term" value="C:cytosol"/>
    <property type="evidence" value="ECO:0007669"/>
    <property type="project" value="UniProtKB-ARBA"/>
</dbReference>
<dbReference type="SUPFAM" id="SSF57850">
    <property type="entry name" value="RING/U-box"/>
    <property type="match status" value="1"/>
</dbReference>
<evidence type="ECO:0000256" key="28">
    <source>
        <dbReference type="SAM" id="MobiDB-lite"/>
    </source>
</evidence>
<keyword evidence="13 26" id="KW-0862">Zinc</keyword>
<organism evidence="32 33">
    <name type="scientific">Sinocyclocheilus rhinocerous</name>
    <dbReference type="NCBI Taxonomy" id="307959"/>
    <lineage>
        <taxon>Eukaryota</taxon>
        <taxon>Metazoa</taxon>
        <taxon>Chordata</taxon>
        <taxon>Craniata</taxon>
        <taxon>Vertebrata</taxon>
        <taxon>Euteleostomi</taxon>
        <taxon>Actinopterygii</taxon>
        <taxon>Neopterygii</taxon>
        <taxon>Teleostei</taxon>
        <taxon>Ostariophysi</taxon>
        <taxon>Cypriniformes</taxon>
        <taxon>Cyprinidae</taxon>
        <taxon>Cyprininae</taxon>
        <taxon>Sinocyclocheilus</taxon>
    </lineage>
</organism>
<proteinExistence type="predicted"/>
<evidence type="ECO:0000256" key="4">
    <source>
        <dbReference type="ARBA" id="ARBA00004906"/>
    </source>
</evidence>
<comment type="pathway">
    <text evidence="4">Protein modification; protein ubiquitination.</text>
</comment>
<keyword evidence="17" id="KW-0539">Nucleus</keyword>
<keyword evidence="16 27" id="KW-0175">Coiled coil</keyword>
<evidence type="ECO:0000259" key="31">
    <source>
        <dbReference type="PROSITE" id="PS50103"/>
    </source>
</evidence>
<comment type="catalytic activity">
    <reaction evidence="1">
        <text>S-ubiquitinyl-[E2 ubiquitin-conjugating enzyme]-L-cysteine + [acceptor protein]-L-lysine = [E2 ubiquitin-conjugating enzyme]-L-cysteine + N(6)-ubiquitinyl-[acceptor protein]-L-lysine.</text>
        <dbReference type="EC" id="2.3.2.27"/>
    </reaction>
</comment>
<dbReference type="PANTHER" id="PTHR12603:SF0">
    <property type="entry name" value="CCR4-NOT TRANSCRIPTION COMPLEX SUBUNIT 4"/>
    <property type="match status" value="1"/>
</dbReference>
<evidence type="ECO:0000313" key="32">
    <source>
        <dbReference type="Ensembl" id="ENSSRHP00000046482.1"/>
    </source>
</evidence>
<dbReference type="GO" id="GO:0008270">
    <property type="term" value="F:zinc ion binding"/>
    <property type="evidence" value="ECO:0007669"/>
    <property type="project" value="UniProtKB-KW"/>
</dbReference>
<dbReference type="Ensembl" id="ENSSRHT00000047789.1">
    <property type="protein sequence ID" value="ENSSRHP00000046482.1"/>
    <property type="gene ID" value="ENSSRHG00000023455.1"/>
</dbReference>
<evidence type="ECO:0000256" key="25">
    <source>
        <dbReference type="PROSITE-ProRule" id="PRU00176"/>
    </source>
</evidence>
<dbReference type="Gene3D" id="3.30.70.330">
    <property type="match status" value="1"/>
</dbReference>
<keyword evidence="6" id="KW-0488">Methylation</keyword>
<feature type="domain" description="RRM" evidence="30">
    <location>
        <begin position="109"/>
        <end position="193"/>
    </location>
</feature>
<evidence type="ECO:0000256" key="24">
    <source>
        <dbReference type="ARBA" id="ARBA00083942"/>
    </source>
</evidence>
<sequence length="689" mass="75843">MSRSPELKEDPMECPLCMEPLEIDDVNFFPCTCGYQICRFCWHRIRTDENGLCPACRKPYPEDPAVYKPLSQEEIQRIKNEKKQKQNEKKQKVTENRKHLASVRVVQRNLVFVVGLSQRLADAEVLKRPEYFGKFGKIHKVVINNSTSYAGSQGPSASAYVTYIRSEDALRAIQCVNNVIVDGRTLKASLGTTKYCSYFLKSMQCPKPDCMYLHELGDEAASFTKEEMQAGKHQEYEQKLLQDLYKSNPNFLQTSACGEKSKSKPNSTQRPNSTNKEGWPSLQNYGKMVNGLTTEHRKSPPLLDCLTDSDHMTPDEPDLEQGTEQNTGLPPFPSALEPTSPIGKQSESINIGNGETISQVSTSSSDSPSPPPGLTKPSLVVPISVAKLTARSPFEGAAAESQSLFSDNSNFRHPNPIPSGLPPFSSSPQGASDWPMTPEPQSLFTSDTIPVSSSTDWQAAFGFGSSAKQQQQQDDDLGFDPFDITRKALADLIEKELSVEEHSPLSPNPSSHQRRLPHLQHRGLYNSFSLPQHMAARHPWMGLPTRNNLTHLNHTASATHSHFLDLSMPAQHHSTGLGGIPISGIPASTGNSLDCLQDDNPPHWLKSLQALTEMDGPPSSSALPQPPHTGLLDAAAQLSLHRAAWAPYLPPPTLTPSQFHSPPPGFQTAFRPPVQTATDILQSAGIDRH</sequence>
<comment type="function">
    <text evidence="18">Has E3 ubiquitin ligase activity, promoting ubiquitination and degradation of target proteins. Involved in activation of the JAK/STAT pathway. Catalyzes ubiquitination of methylated RBM15. Plays a role in quality control of translation of mitochondrial outer membrane-localized mRNA. As part of the PINK1-regulated signaling, upon mitochondria damage, ubiquitinates ABCE1 and thereby recruits autophagy receptors to the mitochondrial outer membrane to initiate mitophagy.</text>
</comment>
<evidence type="ECO:0000256" key="7">
    <source>
        <dbReference type="ARBA" id="ARBA00022490"/>
    </source>
</evidence>
<dbReference type="SMART" id="SM00361">
    <property type="entry name" value="RRM_1"/>
    <property type="match status" value="1"/>
</dbReference>
<keyword evidence="33" id="KW-1185">Reference proteome</keyword>
<dbReference type="GO" id="GO:0005634">
    <property type="term" value="C:nucleus"/>
    <property type="evidence" value="ECO:0007669"/>
    <property type="project" value="UniProtKB-SubCell"/>
</dbReference>
<dbReference type="InterPro" id="IPR035979">
    <property type="entry name" value="RBD_domain_sf"/>
</dbReference>
<reference evidence="32" key="1">
    <citation type="submission" date="2025-08" db="UniProtKB">
        <authorList>
            <consortium name="Ensembl"/>
        </authorList>
    </citation>
    <scope>IDENTIFICATION</scope>
</reference>
<dbReference type="Pfam" id="PF00076">
    <property type="entry name" value="RRM_1"/>
    <property type="match status" value="1"/>
</dbReference>
<keyword evidence="14" id="KW-0832">Ubl conjugation</keyword>
<feature type="domain" description="C3H1-type" evidence="31">
    <location>
        <begin position="190"/>
        <end position="217"/>
    </location>
</feature>
<dbReference type="InterPro" id="IPR034261">
    <property type="entry name" value="CNOT4_RRM"/>
</dbReference>
<reference evidence="32" key="2">
    <citation type="submission" date="2025-09" db="UniProtKB">
        <authorList>
            <consortium name="Ensembl"/>
        </authorList>
    </citation>
    <scope>IDENTIFICATION</scope>
</reference>
<feature type="region of interest" description="Disordered" evidence="28">
    <location>
        <begin position="406"/>
        <end position="440"/>
    </location>
</feature>
<dbReference type="InterPro" id="IPR012677">
    <property type="entry name" value="Nucleotide-bd_a/b_plait_sf"/>
</dbReference>
<evidence type="ECO:0000256" key="13">
    <source>
        <dbReference type="ARBA" id="ARBA00022833"/>
    </source>
</evidence>
<evidence type="ECO:0000256" key="14">
    <source>
        <dbReference type="ARBA" id="ARBA00022843"/>
    </source>
</evidence>
<dbReference type="Proteomes" id="UP000472270">
    <property type="component" value="Unassembled WGS sequence"/>
</dbReference>
<evidence type="ECO:0000256" key="5">
    <source>
        <dbReference type="ARBA" id="ARBA00012483"/>
    </source>
</evidence>
<dbReference type="CDD" id="cd16618">
    <property type="entry name" value="mRING-HC-C4C4_CNOT4"/>
    <property type="match status" value="1"/>
</dbReference>
<dbReference type="Pfam" id="PF14570">
    <property type="entry name" value="zf-RING_4"/>
    <property type="match status" value="1"/>
</dbReference>
<dbReference type="PANTHER" id="PTHR12603">
    <property type="entry name" value="CCR4-NOT TRANSCRIPTION COMPLEX RELATED"/>
    <property type="match status" value="1"/>
</dbReference>
<keyword evidence="12" id="KW-0833">Ubl conjugation pathway</keyword>
<dbReference type="GO" id="GO:0016567">
    <property type="term" value="P:protein ubiquitination"/>
    <property type="evidence" value="ECO:0007669"/>
    <property type="project" value="TreeGrafter"/>
</dbReference>
<keyword evidence="9" id="KW-0808">Transferase</keyword>
<evidence type="ECO:0000259" key="29">
    <source>
        <dbReference type="PROSITE" id="PS50089"/>
    </source>
</evidence>
<evidence type="ECO:0000256" key="23">
    <source>
        <dbReference type="ARBA" id="ARBA00083547"/>
    </source>
</evidence>
<feature type="zinc finger region" description="C3H1-type" evidence="26">
    <location>
        <begin position="190"/>
        <end position="217"/>
    </location>
</feature>
<dbReference type="InterPro" id="IPR000504">
    <property type="entry name" value="RRM_dom"/>
</dbReference>
<evidence type="ECO:0000256" key="15">
    <source>
        <dbReference type="ARBA" id="ARBA00022884"/>
    </source>
</evidence>
<feature type="coiled-coil region" evidence="27">
    <location>
        <begin position="68"/>
        <end position="98"/>
    </location>
</feature>
<dbReference type="InterPro" id="IPR039780">
    <property type="entry name" value="Mot2"/>
</dbReference>
<dbReference type="GO" id="GO:0003723">
    <property type="term" value="F:RNA binding"/>
    <property type="evidence" value="ECO:0007669"/>
    <property type="project" value="UniProtKB-UniRule"/>
</dbReference>
<evidence type="ECO:0000256" key="20">
    <source>
        <dbReference type="ARBA" id="ARBA00071435"/>
    </source>
</evidence>
<evidence type="ECO:0000256" key="21">
    <source>
        <dbReference type="ARBA" id="ARBA00075062"/>
    </source>
</evidence>
<feature type="compositionally biased region" description="Polar residues" evidence="28">
    <location>
        <begin position="264"/>
        <end position="284"/>
    </location>
</feature>
<feature type="compositionally biased region" description="Polar residues" evidence="28">
    <location>
        <begin position="342"/>
        <end position="357"/>
    </location>
</feature>
<dbReference type="CDD" id="cd12438">
    <property type="entry name" value="RRM_CNOT4"/>
    <property type="match status" value="1"/>
</dbReference>
<dbReference type="GO" id="GO:0030014">
    <property type="term" value="C:CCR4-NOT complex"/>
    <property type="evidence" value="ECO:0007669"/>
    <property type="project" value="InterPro"/>
</dbReference>
<evidence type="ECO:0000256" key="10">
    <source>
        <dbReference type="ARBA" id="ARBA00022723"/>
    </source>
</evidence>
<dbReference type="SUPFAM" id="SSF54928">
    <property type="entry name" value="RNA-binding domain, RBD"/>
    <property type="match status" value="1"/>
</dbReference>
<gene>
    <name evidence="32" type="primary">LOC107716697</name>
</gene>
<dbReference type="InterPro" id="IPR003954">
    <property type="entry name" value="RRM_euk-type"/>
</dbReference>
<keyword evidence="8" id="KW-0597">Phosphoprotein</keyword>
<dbReference type="AlphaFoldDB" id="A0A673IYK0"/>
<accession>A0A673IYK0</accession>
<evidence type="ECO:0000313" key="33">
    <source>
        <dbReference type="Proteomes" id="UP000472270"/>
    </source>
</evidence>